<gene>
    <name evidence="2" type="ORF">EV03_0035</name>
</gene>
<dbReference type="RefSeq" id="WP_155105432.1">
    <property type="nucleotide sequence ID" value="NZ_CP138967.1"/>
</dbReference>
<accession>A0A0A2C865</accession>
<dbReference type="Proteomes" id="UP000030392">
    <property type="component" value="Unassembled WGS sequence"/>
</dbReference>
<reference evidence="3" key="1">
    <citation type="journal article" date="2014" name="Sci. Data">
        <title>Genomes of diverse isolates of the marine cyanobacterium Prochlorococcus.</title>
        <authorList>
            <person name="Biller S."/>
            <person name="Berube P."/>
            <person name="Thompson J."/>
            <person name="Kelly L."/>
            <person name="Roggensack S."/>
            <person name="Awad L."/>
            <person name="Roache-Johnson K."/>
            <person name="Ding H."/>
            <person name="Giovannoni S.J."/>
            <person name="Moore L.R."/>
            <person name="Chisholm S.W."/>
        </authorList>
    </citation>
    <scope>NUCLEOTIDE SEQUENCE [LARGE SCALE GENOMIC DNA]</scope>
    <source>
        <strain evidence="3">PAC1</strain>
    </source>
</reference>
<evidence type="ECO:0000256" key="1">
    <source>
        <dbReference type="SAM" id="Phobius"/>
    </source>
</evidence>
<evidence type="ECO:0000313" key="3">
    <source>
        <dbReference type="Proteomes" id="UP000030392"/>
    </source>
</evidence>
<name>A0A0A2C865_PROMR</name>
<evidence type="ECO:0000313" key="2">
    <source>
        <dbReference type="EMBL" id="KGG22518.1"/>
    </source>
</evidence>
<feature type="transmembrane region" description="Helical" evidence="1">
    <location>
        <begin position="15"/>
        <end position="37"/>
    </location>
</feature>
<dbReference type="EMBL" id="JNAX01000001">
    <property type="protein sequence ID" value="KGG22518.1"/>
    <property type="molecule type" value="Genomic_DNA"/>
</dbReference>
<dbReference type="AlphaFoldDB" id="A0A0A2C865"/>
<comment type="caution">
    <text evidence="2">The sequence shown here is derived from an EMBL/GenBank/DDBJ whole genome shotgun (WGS) entry which is preliminary data.</text>
</comment>
<keyword evidence="1" id="KW-0812">Transmembrane</keyword>
<keyword evidence="1" id="KW-1133">Transmembrane helix</keyword>
<keyword evidence="1" id="KW-0472">Membrane</keyword>
<organism evidence="2 3">
    <name type="scientific">Prochlorococcus marinus str. PAC1</name>
    <dbReference type="NCBI Taxonomy" id="59924"/>
    <lineage>
        <taxon>Bacteria</taxon>
        <taxon>Bacillati</taxon>
        <taxon>Cyanobacteriota</taxon>
        <taxon>Cyanophyceae</taxon>
        <taxon>Synechococcales</taxon>
        <taxon>Prochlorococcaceae</taxon>
        <taxon>Prochlorococcus</taxon>
    </lineage>
</organism>
<sequence length="46" mass="4857">MFFALSSSQLGVSSLTINLILITSVTVLLALPTLFLLRSGKGKSAF</sequence>
<proteinExistence type="predicted"/>
<protein>
    <submittedName>
        <fullName evidence="2">Uncharacterized protein</fullName>
    </submittedName>
</protein>